<proteinExistence type="predicted"/>
<reference evidence="3 4" key="1">
    <citation type="submission" date="2020-03" db="EMBL/GenBank/DDBJ databases">
        <title>Draft genome of Streptomyces sp. ventii, isolated from the Axial Seamount in the Pacific Ocean, and resequencing of the two type strains Streptomyces lonarensis strain NCL 716 and Streptomyces bohaiensis strain 11A07.</title>
        <authorList>
            <person name="Loughran R.M."/>
            <person name="Pfannmuller K.M."/>
            <person name="Wasson B.J."/>
            <person name="Deadmond M.C."/>
            <person name="Paddock B.E."/>
            <person name="Koyack M.J."/>
            <person name="Gallegos D.A."/>
            <person name="Mitchell E.A."/>
            <person name="Ushijima B."/>
            <person name="Saw J.H."/>
            <person name="Mcphail K.L."/>
            <person name="Videau P."/>
        </authorList>
    </citation>
    <scope>NUCLEOTIDE SEQUENCE [LARGE SCALE GENOMIC DNA]</scope>
    <source>
        <strain evidence="4">5675061</strain>
    </source>
</reference>
<dbReference type="SUPFAM" id="SSF55729">
    <property type="entry name" value="Acyl-CoA N-acyltransferases (Nat)"/>
    <property type="match status" value="1"/>
</dbReference>
<gene>
    <name evidence="3" type="ORF">HCJ92_16240</name>
</gene>
<evidence type="ECO:0000313" key="4">
    <source>
        <dbReference type="Proteomes" id="UP000746503"/>
    </source>
</evidence>
<evidence type="ECO:0000313" key="3">
    <source>
        <dbReference type="EMBL" id="NJP67804.1"/>
    </source>
</evidence>
<name>A0ABX1APR0_9ACTN</name>
<feature type="domain" description="N-acetyltransferase" evidence="2">
    <location>
        <begin position="13"/>
        <end position="159"/>
    </location>
</feature>
<accession>A0ABX1APR0</accession>
<dbReference type="Gene3D" id="3.40.630.30">
    <property type="match status" value="1"/>
</dbReference>
<dbReference type="InterPro" id="IPR000182">
    <property type="entry name" value="GNAT_dom"/>
</dbReference>
<sequence length="167" mass="18762">MRTVGDGDRPGLEALWQMFRHDLSEFDRSRPLPDGSFGRERLRAALVEPDREALLIVHEERVTGFALVRGLLGPCRVMSGFFVVRTARRTGVGAGAAHRLTAAHPGPWEIPFQEDNTAAGRFWRRVARRAAPGRWTEERRPVPGRPDLPPDTWIRLTVVGSPGDRRP</sequence>
<dbReference type="Proteomes" id="UP000746503">
    <property type="component" value="Unassembled WGS sequence"/>
</dbReference>
<dbReference type="EMBL" id="JAAVJB010000141">
    <property type="protein sequence ID" value="NJP67804.1"/>
    <property type="molecule type" value="Genomic_DNA"/>
</dbReference>
<organism evidence="3 4">
    <name type="scientific">Streptomyces spiramenti</name>
    <dbReference type="NCBI Taxonomy" id="2720606"/>
    <lineage>
        <taxon>Bacteria</taxon>
        <taxon>Bacillati</taxon>
        <taxon>Actinomycetota</taxon>
        <taxon>Actinomycetes</taxon>
        <taxon>Kitasatosporales</taxon>
        <taxon>Streptomycetaceae</taxon>
        <taxon>Streptomyces</taxon>
    </lineage>
</organism>
<feature type="region of interest" description="Disordered" evidence="1">
    <location>
        <begin position="134"/>
        <end position="167"/>
    </location>
</feature>
<comment type="caution">
    <text evidence="3">The sequence shown here is derived from an EMBL/GenBank/DDBJ whole genome shotgun (WGS) entry which is preliminary data.</text>
</comment>
<protein>
    <submittedName>
        <fullName evidence="3">GNAT family N-acetyltransferase</fullName>
    </submittedName>
</protein>
<dbReference type="InterPro" id="IPR016181">
    <property type="entry name" value="Acyl_CoA_acyltransferase"/>
</dbReference>
<evidence type="ECO:0000259" key="2">
    <source>
        <dbReference type="PROSITE" id="PS51186"/>
    </source>
</evidence>
<evidence type="ECO:0000256" key="1">
    <source>
        <dbReference type="SAM" id="MobiDB-lite"/>
    </source>
</evidence>
<keyword evidence="4" id="KW-1185">Reference proteome</keyword>
<dbReference type="PROSITE" id="PS51186">
    <property type="entry name" value="GNAT"/>
    <property type="match status" value="1"/>
</dbReference>